<sequence length="228" mass="23938">MFNLLGTIVNAIAIMVGSLVGIFIKKGLPDNIKETVMKGLALCVLYLGFSGTLKGNNPLLMILSIVIGAVVGEAIDIDNAITKLGNNIEKRFRGGESKISQGFVASSLLFCVGSMAIVGSLESGLTGNHQMLYAKSILDGVSSIIFSSTLGIGVMISAISVFIYQGFITICAALLKGILLETVVANMTAIGSLLIIGIGLNMLGITKIKVANLLPAVFIPIIYQLFIR</sequence>
<feature type="transmembrane region" description="Helical" evidence="1">
    <location>
        <begin position="6"/>
        <end position="24"/>
    </location>
</feature>
<keyword evidence="1" id="KW-1133">Transmembrane helix</keyword>
<feature type="transmembrane region" description="Helical" evidence="1">
    <location>
        <begin position="141"/>
        <end position="167"/>
    </location>
</feature>
<accession>A0A1M4UZ49</accession>
<dbReference type="AlphaFoldDB" id="A0A1M4UZ49"/>
<name>A0A1M4UZ49_9CLOT</name>
<gene>
    <name evidence="2" type="ORF">SAMN02746091_00776</name>
</gene>
<dbReference type="EMBL" id="FQVG01000009">
    <property type="protein sequence ID" value="SHE61917.1"/>
    <property type="molecule type" value="Genomic_DNA"/>
</dbReference>
<evidence type="ECO:0000313" key="2">
    <source>
        <dbReference type="EMBL" id="SHE61917.1"/>
    </source>
</evidence>
<dbReference type="InterPro" id="IPR007563">
    <property type="entry name" value="DUF554"/>
</dbReference>
<keyword evidence="1" id="KW-0472">Membrane</keyword>
<feature type="transmembrane region" description="Helical" evidence="1">
    <location>
        <begin position="102"/>
        <end position="121"/>
    </location>
</feature>
<dbReference type="PANTHER" id="PTHR36111">
    <property type="entry name" value="INNER MEMBRANE PROTEIN-RELATED"/>
    <property type="match status" value="1"/>
</dbReference>
<dbReference type="Pfam" id="PF04474">
    <property type="entry name" value="DUF554"/>
    <property type="match status" value="1"/>
</dbReference>
<protein>
    <recommendedName>
        <fullName evidence="4">Membrane protein YdfK</fullName>
    </recommendedName>
</protein>
<organism evidence="2 3">
    <name type="scientific">Caloramator proteoclasticus DSM 10124</name>
    <dbReference type="NCBI Taxonomy" id="1121262"/>
    <lineage>
        <taxon>Bacteria</taxon>
        <taxon>Bacillati</taxon>
        <taxon>Bacillota</taxon>
        <taxon>Clostridia</taxon>
        <taxon>Eubacteriales</taxon>
        <taxon>Clostridiaceae</taxon>
        <taxon>Caloramator</taxon>
    </lineage>
</organism>
<feature type="transmembrane region" description="Helical" evidence="1">
    <location>
        <begin position="59"/>
        <end position="81"/>
    </location>
</feature>
<proteinExistence type="predicted"/>
<feature type="transmembrane region" description="Helical" evidence="1">
    <location>
        <begin position="210"/>
        <end position="227"/>
    </location>
</feature>
<dbReference type="Proteomes" id="UP000184423">
    <property type="component" value="Unassembled WGS sequence"/>
</dbReference>
<evidence type="ECO:0008006" key="4">
    <source>
        <dbReference type="Google" id="ProtNLM"/>
    </source>
</evidence>
<evidence type="ECO:0000313" key="3">
    <source>
        <dbReference type="Proteomes" id="UP000184423"/>
    </source>
</evidence>
<keyword evidence="3" id="KW-1185">Reference proteome</keyword>
<feature type="transmembrane region" description="Helical" evidence="1">
    <location>
        <begin position="179"/>
        <end position="204"/>
    </location>
</feature>
<dbReference type="RefSeq" id="WP_073247992.1">
    <property type="nucleotide sequence ID" value="NZ_FQVG01000009.1"/>
</dbReference>
<dbReference type="PANTHER" id="PTHR36111:SF2">
    <property type="entry name" value="INNER MEMBRANE PROTEIN"/>
    <property type="match status" value="1"/>
</dbReference>
<reference evidence="3" key="1">
    <citation type="submission" date="2016-11" db="EMBL/GenBank/DDBJ databases">
        <authorList>
            <person name="Varghese N."/>
            <person name="Submissions S."/>
        </authorList>
    </citation>
    <scope>NUCLEOTIDE SEQUENCE [LARGE SCALE GENOMIC DNA]</scope>
    <source>
        <strain evidence="3">DSM 10124</strain>
    </source>
</reference>
<evidence type="ECO:0000256" key="1">
    <source>
        <dbReference type="SAM" id="Phobius"/>
    </source>
</evidence>
<keyword evidence="1" id="KW-0812">Transmembrane</keyword>